<evidence type="ECO:0000313" key="1">
    <source>
        <dbReference type="EMBL" id="NMG04451.1"/>
    </source>
</evidence>
<gene>
    <name evidence="1" type="ORF">GPA21_15955</name>
</gene>
<dbReference type="Proteomes" id="UP000599523">
    <property type="component" value="Unassembled WGS sequence"/>
</dbReference>
<proteinExistence type="predicted"/>
<name>A0A972F904_9RHOO</name>
<dbReference type="Gene3D" id="3.90.79.10">
    <property type="entry name" value="Nucleoside Triphosphate Pyrophosphohydrolase"/>
    <property type="match status" value="1"/>
</dbReference>
<keyword evidence="2" id="KW-1185">Reference proteome</keyword>
<dbReference type="AlphaFoldDB" id="A0A972F904"/>
<reference evidence="1" key="1">
    <citation type="submission" date="2019-12" db="EMBL/GenBank/DDBJ databases">
        <title>Comparative genomics gives insights into the taxonomy of the Azoarcus-Aromatoleum group and reveals separate origins of nif in the plant-associated Azoarcus and non-plant-associated Aromatoleum sub-groups.</title>
        <authorList>
            <person name="Lafos M."/>
            <person name="Maluk M."/>
            <person name="Batista M."/>
            <person name="Junghare M."/>
            <person name="Carmona M."/>
            <person name="Faoro H."/>
            <person name="Cruz L.M."/>
            <person name="Battistoni F."/>
            <person name="De Souza E."/>
            <person name="Pedrosa F."/>
            <person name="Chen W.-M."/>
            <person name="Poole P.S."/>
            <person name="Dixon R.A."/>
            <person name="James E.K."/>
        </authorList>
    </citation>
    <scope>NUCLEOTIDE SEQUENCE</scope>
    <source>
        <strain evidence="1">NSC3</strain>
    </source>
</reference>
<dbReference type="RefSeq" id="WP_168989122.1">
    <property type="nucleotide sequence ID" value="NZ_CAWPHM010000025.1"/>
</dbReference>
<accession>A0A972F904</accession>
<protein>
    <submittedName>
        <fullName evidence="1">Uncharacterized protein</fullName>
    </submittedName>
</protein>
<evidence type="ECO:0000313" key="2">
    <source>
        <dbReference type="Proteomes" id="UP000599523"/>
    </source>
</evidence>
<comment type="caution">
    <text evidence="1">The sequence shown here is derived from an EMBL/GenBank/DDBJ whole genome shotgun (WGS) entry which is preliminary data.</text>
</comment>
<dbReference type="EMBL" id="WTVM01000122">
    <property type="protein sequence ID" value="NMG04451.1"/>
    <property type="molecule type" value="Genomic_DNA"/>
</dbReference>
<sequence>MTALILNALRERLRSLARPVPGDFALPKGFMPRNIDGEVPEFRLMDPDELAERILAGEFTEDAAAVASCWLLGSDPNGAGH</sequence>
<organism evidence="1 2">
    <name type="scientific">Azoarcus taiwanensis</name>
    <dbReference type="NCBI Taxonomy" id="666964"/>
    <lineage>
        <taxon>Bacteria</taxon>
        <taxon>Pseudomonadati</taxon>
        <taxon>Pseudomonadota</taxon>
        <taxon>Betaproteobacteria</taxon>
        <taxon>Rhodocyclales</taxon>
        <taxon>Zoogloeaceae</taxon>
        <taxon>Azoarcus</taxon>
    </lineage>
</organism>